<evidence type="ECO:0000313" key="2">
    <source>
        <dbReference type="Proteomes" id="UP000240708"/>
    </source>
</evidence>
<dbReference type="EMBL" id="PYGF01000001">
    <property type="protein sequence ID" value="PSL07172.1"/>
    <property type="molecule type" value="Genomic_DNA"/>
</dbReference>
<protein>
    <submittedName>
        <fullName evidence="1">Uncharacterized protein</fullName>
    </submittedName>
</protein>
<proteinExistence type="predicted"/>
<sequence length="46" mass="5480">MVLLLIHKKYNTCEVFSIWRKVAGFTGPFLNNYYPINSHSRDFVLF</sequence>
<comment type="caution">
    <text evidence="1">The sequence shown here is derived from an EMBL/GenBank/DDBJ whole genome shotgun (WGS) entry which is preliminary data.</text>
</comment>
<organism evidence="1 2">
    <name type="scientific">Cecembia rubra</name>
    <dbReference type="NCBI Taxonomy" id="1485585"/>
    <lineage>
        <taxon>Bacteria</taxon>
        <taxon>Pseudomonadati</taxon>
        <taxon>Bacteroidota</taxon>
        <taxon>Cytophagia</taxon>
        <taxon>Cytophagales</taxon>
        <taxon>Cyclobacteriaceae</taxon>
        <taxon>Cecembia</taxon>
    </lineage>
</organism>
<evidence type="ECO:0000313" key="1">
    <source>
        <dbReference type="EMBL" id="PSL07172.1"/>
    </source>
</evidence>
<dbReference type="AlphaFoldDB" id="A0A2P8ECG3"/>
<dbReference type="Proteomes" id="UP000240708">
    <property type="component" value="Unassembled WGS sequence"/>
</dbReference>
<keyword evidence="2" id="KW-1185">Reference proteome</keyword>
<name>A0A2P8ECG3_9BACT</name>
<accession>A0A2P8ECG3</accession>
<reference evidence="1 2" key="1">
    <citation type="submission" date="2018-03" db="EMBL/GenBank/DDBJ databases">
        <title>Genomic Encyclopedia of Archaeal and Bacterial Type Strains, Phase II (KMG-II): from individual species to whole genera.</title>
        <authorList>
            <person name="Goeker M."/>
        </authorList>
    </citation>
    <scope>NUCLEOTIDE SEQUENCE [LARGE SCALE GENOMIC DNA]</scope>
    <source>
        <strain evidence="1 2">DSM 28057</strain>
    </source>
</reference>
<gene>
    <name evidence="1" type="ORF">CLV48_101101</name>
</gene>